<feature type="non-terminal residue" evidence="8">
    <location>
        <position position="987"/>
    </location>
</feature>
<comment type="similarity">
    <text evidence="2">Belongs to the ATP-dependent AMP-binding enzyme family.</text>
</comment>
<dbReference type="InterPro" id="IPR023213">
    <property type="entry name" value="CAT-like_dom_sf"/>
</dbReference>
<dbReference type="GO" id="GO:0044550">
    <property type="term" value="P:secondary metabolite biosynthetic process"/>
    <property type="evidence" value="ECO:0007669"/>
    <property type="project" value="UniProtKB-ARBA"/>
</dbReference>
<dbReference type="OrthoDB" id="9765680at2"/>
<dbReference type="Gene3D" id="3.40.50.980">
    <property type="match status" value="2"/>
</dbReference>
<reference evidence="8 9" key="1">
    <citation type="submission" date="2016-10" db="EMBL/GenBank/DDBJ databases">
        <authorList>
            <person name="de Groot N.N."/>
        </authorList>
    </citation>
    <scope>NUCLEOTIDE SEQUENCE [LARGE SCALE GENOMIC DNA]</scope>
    <source>
        <strain evidence="8 9">DSM 44778</strain>
    </source>
</reference>
<dbReference type="FunFam" id="3.30.300.30:FF:000010">
    <property type="entry name" value="Enterobactin synthetase component F"/>
    <property type="match status" value="1"/>
</dbReference>
<dbReference type="GO" id="GO:0005737">
    <property type="term" value="C:cytoplasm"/>
    <property type="evidence" value="ECO:0007669"/>
    <property type="project" value="TreeGrafter"/>
</dbReference>
<dbReference type="GO" id="GO:0043041">
    <property type="term" value="P:amino acid activation for nonribosomal peptide biosynthetic process"/>
    <property type="evidence" value="ECO:0007669"/>
    <property type="project" value="TreeGrafter"/>
</dbReference>
<dbReference type="CDD" id="cd12117">
    <property type="entry name" value="A_NRPS_Srf_like"/>
    <property type="match status" value="1"/>
</dbReference>
<evidence type="ECO:0000256" key="2">
    <source>
        <dbReference type="ARBA" id="ARBA00006432"/>
    </source>
</evidence>
<dbReference type="CDD" id="cd19543">
    <property type="entry name" value="DCL_NRPS"/>
    <property type="match status" value="1"/>
</dbReference>
<sequence>MFNRKNIKNMYRLSPMQRGMLFHYLKNPTSETYFEQIDFQIEGTVHPSYLEESWNRLIEKYDLLRTVFLYKKIKEPTQIVLKERTATIHFEDLSHLEKENCRQYIEAFKKKDRKTGFQLSRDLLMRLALFKTGANTYQLIVSFHHILMDGWCLGIVLHDLFEIYRCLLNNQPVPQEAVIPYSKYIEWLEEQDEEEAKAYWRAYLQGYEQVSGLPFPAFANSETANEHEVLTYEFTSHLTSQLTKLAKSYQVTLNTVFQTIWGVLLQKYNQTNDVVFGSVISGRSAEIPGIERMVGLFINTIPVRIQSLEGETFADLLTKVKQSALSSEQYGYLSLADIQAEGVKNQTLFNHILVFENYPDYTDAHQHNQETLGFTVVDREVFSQTNYDLSVQAYLRNEKLHLILTFNGRVYPRVWMEKVFTHFHEIVMDVIERPDIPLAEIDIVPEAEKCQLLEEFNNTDADYPRDKTIHALFEEQVEKHPDRVALVFQGQTMTYRELNARANQLAHALRKKGVQRDQIIGLIADRSMEMIVGILGILKSGGAYMPIDPTYPGERIRYMLEDSQAKLLVVQRAEMIPADYKGEILFLGEGFEELASNPEPINQAQDLAYVIYTSGSTGKPKGNLTTHQNVVKTIINNGYVEIEEEDRILNLSNYAFDGSTYEIYSALLHGARLVLIPREVVLNTAELARVIREEQITSTFMTASLFNTLVELDVSCLKSMRKLLFGGEKASVKHVQKALEVLGEHCLINGYGPTETTVFAATYSVDHRVMETDMVPIGRPIHNTRIYIVNQHNQLQPIGVPGELCVSGEGLARGYLNRPELTAERFVENPFVPGERMYRTGDLARWLPDGNIEYMGRMDEQVKIRGFRIELGEIEAKLLEHPVVREAVLLARRDEQGHSYLCAYLVTDGPWTVAEMREHLGQSLPEYMIPSYFVGLEKLPLTTNGKVDKRALPEPRADLMSEGYVAPTNATEESLVQIWKDVLKVEQ</sequence>
<dbReference type="InterPro" id="IPR020845">
    <property type="entry name" value="AMP-binding_CS"/>
</dbReference>
<evidence type="ECO:0000313" key="8">
    <source>
        <dbReference type="EMBL" id="SFJ94199.1"/>
    </source>
</evidence>
<dbReference type="FunFam" id="3.40.50.980:FF:000002">
    <property type="entry name" value="Enterobactin synthetase component F"/>
    <property type="match status" value="1"/>
</dbReference>
<dbReference type="FunFam" id="3.40.50.980:FF:000001">
    <property type="entry name" value="Non-ribosomal peptide synthetase"/>
    <property type="match status" value="1"/>
</dbReference>
<dbReference type="Gene3D" id="2.30.38.10">
    <property type="entry name" value="Luciferase, Domain 3"/>
    <property type="match status" value="1"/>
</dbReference>
<dbReference type="SUPFAM" id="SSF52777">
    <property type="entry name" value="CoA-dependent acyltransferases"/>
    <property type="match status" value="2"/>
</dbReference>
<feature type="domain" description="AMP-binding enzyme C-terminal" evidence="7">
    <location>
        <begin position="873"/>
        <end position="946"/>
    </location>
</feature>
<dbReference type="AlphaFoldDB" id="A0A1I3VGS0"/>
<evidence type="ECO:0000259" key="5">
    <source>
        <dbReference type="Pfam" id="PF00501"/>
    </source>
</evidence>
<evidence type="ECO:0000259" key="7">
    <source>
        <dbReference type="Pfam" id="PF13193"/>
    </source>
</evidence>
<dbReference type="GO" id="GO:0031177">
    <property type="term" value="F:phosphopantetheine binding"/>
    <property type="evidence" value="ECO:0007669"/>
    <property type="project" value="TreeGrafter"/>
</dbReference>
<dbReference type="PANTHER" id="PTHR45527">
    <property type="entry name" value="NONRIBOSOMAL PEPTIDE SYNTHETASE"/>
    <property type="match status" value="1"/>
</dbReference>
<evidence type="ECO:0000256" key="3">
    <source>
        <dbReference type="ARBA" id="ARBA00022450"/>
    </source>
</evidence>
<dbReference type="InterPro" id="IPR025110">
    <property type="entry name" value="AMP-bd_C"/>
</dbReference>
<evidence type="ECO:0000256" key="1">
    <source>
        <dbReference type="ARBA" id="ARBA00001957"/>
    </source>
</evidence>
<feature type="domain" description="AMP-dependent synthetase/ligase" evidence="5">
    <location>
        <begin position="473"/>
        <end position="816"/>
    </location>
</feature>
<feature type="domain" description="Condensation" evidence="6">
    <location>
        <begin position="8"/>
        <end position="453"/>
    </location>
</feature>
<dbReference type="Gene3D" id="3.30.300.30">
    <property type="match status" value="1"/>
</dbReference>
<comment type="cofactor">
    <cofactor evidence="1">
        <name>pantetheine 4'-phosphate</name>
        <dbReference type="ChEBI" id="CHEBI:47942"/>
    </cofactor>
</comment>
<evidence type="ECO:0000256" key="4">
    <source>
        <dbReference type="ARBA" id="ARBA00022553"/>
    </source>
</evidence>
<organism evidence="8 9">
    <name type="scientific">Thermoflavimicrobium dichotomicum</name>
    <dbReference type="NCBI Taxonomy" id="46223"/>
    <lineage>
        <taxon>Bacteria</taxon>
        <taxon>Bacillati</taxon>
        <taxon>Bacillota</taxon>
        <taxon>Bacilli</taxon>
        <taxon>Bacillales</taxon>
        <taxon>Thermoactinomycetaceae</taxon>
        <taxon>Thermoflavimicrobium</taxon>
    </lineage>
</organism>
<dbReference type="EMBL" id="FORR01000049">
    <property type="protein sequence ID" value="SFJ94199.1"/>
    <property type="molecule type" value="Genomic_DNA"/>
</dbReference>
<gene>
    <name evidence="8" type="ORF">SAMN05421852_1492</name>
</gene>
<evidence type="ECO:0000259" key="6">
    <source>
        <dbReference type="Pfam" id="PF00668"/>
    </source>
</evidence>
<dbReference type="SUPFAM" id="SSF56801">
    <property type="entry name" value="Acetyl-CoA synthetase-like"/>
    <property type="match status" value="1"/>
</dbReference>
<dbReference type="NCBIfam" id="TIGR01733">
    <property type="entry name" value="AA-adenyl-dom"/>
    <property type="match status" value="1"/>
</dbReference>
<dbReference type="Proteomes" id="UP000199545">
    <property type="component" value="Unassembled WGS sequence"/>
</dbReference>
<evidence type="ECO:0000313" key="9">
    <source>
        <dbReference type="Proteomes" id="UP000199545"/>
    </source>
</evidence>
<dbReference type="GO" id="GO:0008610">
    <property type="term" value="P:lipid biosynthetic process"/>
    <property type="evidence" value="ECO:0007669"/>
    <property type="project" value="UniProtKB-ARBA"/>
</dbReference>
<proteinExistence type="inferred from homology"/>
<keyword evidence="4" id="KW-0597">Phosphoprotein</keyword>
<dbReference type="InterPro" id="IPR001242">
    <property type="entry name" value="Condensation_dom"/>
</dbReference>
<dbReference type="FunFam" id="3.40.50.12780:FF:000012">
    <property type="entry name" value="Non-ribosomal peptide synthetase"/>
    <property type="match status" value="1"/>
</dbReference>
<dbReference type="RefSeq" id="WP_139203369.1">
    <property type="nucleotide sequence ID" value="NZ_FORR01000049.1"/>
</dbReference>
<dbReference type="Gene3D" id="3.30.559.30">
    <property type="entry name" value="Nonribosomal peptide synthetase, condensation domain"/>
    <property type="match status" value="1"/>
</dbReference>
<dbReference type="InterPro" id="IPR045851">
    <property type="entry name" value="AMP-bd_C_sf"/>
</dbReference>
<dbReference type="Gene3D" id="3.30.559.10">
    <property type="entry name" value="Chloramphenicol acetyltransferase-like domain"/>
    <property type="match status" value="1"/>
</dbReference>
<keyword evidence="9" id="KW-1185">Reference proteome</keyword>
<dbReference type="Pfam" id="PF00668">
    <property type="entry name" value="Condensation"/>
    <property type="match status" value="1"/>
</dbReference>
<dbReference type="GO" id="GO:0003824">
    <property type="term" value="F:catalytic activity"/>
    <property type="evidence" value="ECO:0007669"/>
    <property type="project" value="InterPro"/>
</dbReference>
<dbReference type="Pfam" id="PF13193">
    <property type="entry name" value="AMP-binding_C"/>
    <property type="match status" value="1"/>
</dbReference>
<dbReference type="PROSITE" id="PS00455">
    <property type="entry name" value="AMP_BINDING"/>
    <property type="match status" value="1"/>
</dbReference>
<name>A0A1I3VGS0_9BACL</name>
<dbReference type="STRING" id="46223.SAMN05421852_1492"/>
<dbReference type="InterPro" id="IPR000873">
    <property type="entry name" value="AMP-dep_synth/lig_dom"/>
</dbReference>
<dbReference type="InterPro" id="IPR010071">
    <property type="entry name" value="AA_adenyl_dom"/>
</dbReference>
<keyword evidence="3" id="KW-0596">Phosphopantetheine</keyword>
<accession>A0A1I3VGS0</accession>
<protein>
    <submittedName>
        <fullName evidence="8">Surfactin family lipopeptide synthetase A</fullName>
    </submittedName>
</protein>
<dbReference type="FunFam" id="2.30.38.10:FF:000001">
    <property type="entry name" value="Non-ribosomal peptide synthetase PvdI"/>
    <property type="match status" value="1"/>
</dbReference>
<dbReference type="Pfam" id="PF00501">
    <property type="entry name" value="AMP-binding"/>
    <property type="match status" value="1"/>
</dbReference>
<dbReference type="PANTHER" id="PTHR45527:SF1">
    <property type="entry name" value="FATTY ACID SYNTHASE"/>
    <property type="match status" value="1"/>
</dbReference>